<dbReference type="EMBL" id="BJYZ01000019">
    <property type="protein sequence ID" value="GEO39921.1"/>
    <property type="molecule type" value="Genomic_DNA"/>
</dbReference>
<dbReference type="Gene3D" id="3.30.300.30">
    <property type="match status" value="1"/>
</dbReference>
<proteinExistence type="inferred from homology"/>
<dbReference type="Gene3D" id="3.40.50.12780">
    <property type="entry name" value="N-terminal domain of ligase-like"/>
    <property type="match status" value="1"/>
</dbReference>
<evidence type="ECO:0000256" key="1">
    <source>
        <dbReference type="ARBA" id="ARBA00006432"/>
    </source>
</evidence>
<gene>
    <name evidence="5" type="ORF">SAE02_40690</name>
</gene>
<comment type="caution">
    <text evidence="5">The sequence shown here is derived from an EMBL/GenBank/DDBJ whole genome shotgun (WGS) entry which is preliminary data.</text>
</comment>
<dbReference type="Pfam" id="PF13193">
    <property type="entry name" value="AMP-binding_C"/>
    <property type="match status" value="1"/>
</dbReference>
<keyword evidence="2" id="KW-0436">Ligase</keyword>
<dbReference type="GO" id="GO:0031956">
    <property type="term" value="F:medium-chain fatty acid-CoA ligase activity"/>
    <property type="evidence" value="ECO:0007669"/>
    <property type="project" value="TreeGrafter"/>
</dbReference>
<feature type="domain" description="AMP-dependent synthetase/ligase" evidence="3">
    <location>
        <begin position="121"/>
        <end position="262"/>
    </location>
</feature>
<evidence type="ECO:0000256" key="2">
    <source>
        <dbReference type="ARBA" id="ARBA00022598"/>
    </source>
</evidence>
<dbReference type="Pfam" id="PF00501">
    <property type="entry name" value="AMP-binding"/>
    <property type="match status" value="1"/>
</dbReference>
<dbReference type="InterPro" id="IPR045851">
    <property type="entry name" value="AMP-bd_C_sf"/>
</dbReference>
<dbReference type="Proteomes" id="UP000321523">
    <property type="component" value="Unassembled WGS sequence"/>
</dbReference>
<evidence type="ECO:0000259" key="4">
    <source>
        <dbReference type="Pfam" id="PF13193"/>
    </source>
</evidence>
<sequence>MSLTPSGQWWADQDFLTRVVTDLLTGELRRLRPGSPAPLSRVLGPGLQIGAPRTGAAGPESDGLGADSLELVSLATALVEALHLHRSGIEDYLLVRRTLGEWIEICAAGLARFDEALTFRTSGSTGKAKSCTHATSSLTEEADFLAGLLGPIRRVVTLVPCHHIYGFLFTVMLPRVAGAPVVDARGRMPSRVCADLADGDLLVATPDMWAAVARSGAVLPSGAAGTSSTARLDAGVARAVRDQGLGRLVEVYGSSETGGIGWRDDADGPFHLFPYWELSQDGSAVSHVRSGKAGTLPDRTVIVSPGRFSLTGRLDAAVQVGGVNVFPGKVADVLQSHPDVAEAAVRAFPVEGGERLKAFVVPSSGRSDEAILDDLIPWAHARLTTEERPRSWTVGMALPRDPMGKLADWPLG</sequence>
<dbReference type="SUPFAM" id="SSF56801">
    <property type="entry name" value="Acetyl-CoA synthetase-like"/>
    <property type="match status" value="1"/>
</dbReference>
<feature type="domain" description="AMP-binding enzyme C-terminal" evidence="4">
    <location>
        <begin position="330"/>
        <end position="405"/>
    </location>
</feature>
<dbReference type="OrthoDB" id="9787658at2"/>
<dbReference type="AlphaFoldDB" id="A0A512DTX1"/>
<comment type="similarity">
    <text evidence="1">Belongs to the ATP-dependent AMP-binding enzyme family.</text>
</comment>
<evidence type="ECO:0000259" key="3">
    <source>
        <dbReference type="Pfam" id="PF00501"/>
    </source>
</evidence>
<keyword evidence="6" id="KW-1185">Reference proteome</keyword>
<dbReference type="PANTHER" id="PTHR43201:SF5">
    <property type="entry name" value="MEDIUM-CHAIN ACYL-COA LIGASE ACSF2, MITOCHONDRIAL"/>
    <property type="match status" value="1"/>
</dbReference>
<evidence type="ECO:0000313" key="5">
    <source>
        <dbReference type="EMBL" id="GEO39921.1"/>
    </source>
</evidence>
<accession>A0A512DTX1</accession>
<dbReference type="InterPro" id="IPR025110">
    <property type="entry name" value="AMP-bd_C"/>
</dbReference>
<dbReference type="RefSeq" id="WP_044433832.1">
    <property type="nucleotide sequence ID" value="NZ_BJYZ01000019.1"/>
</dbReference>
<protein>
    <recommendedName>
        <fullName evidence="7">4-coumarate--CoA ligase</fullName>
    </recommendedName>
</protein>
<dbReference type="InterPro" id="IPR000873">
    <property type="entry name" value="AMP-dep_synth/lig_dom"/>
</dbReference>
<organism evidence="5 6">
    <name type="scientific">Skermanella aerolata</name>
    <dbReference type="NCBI Taxonomy" id="393310"/>
    <lineage>
        <taxon>Bacteria</taxon>
        <taxon>Pseudomonadati</taxon>
        <taxon>Pseudomonadota</taxon>
        <taxon>Alphaproteobacteria</taxon>
        <taxon>Rhodospirillales</taxon>
        <taxon>Azospirillaceae</taxon>
        <taxon>Skermanella</taxon>
    </lineage>
</organism>
<reference evidence="5 6" key="1">
    <citation type="submission" date="2019-07" db="EMBL/GenBank/DDBJ databases">
        <title>Whole genome shotgun sequence of Skermanella aerolata NBRC 106429.</title>
        <authorList>
            <person name="Hosoyama A."/>
            <person name="Uohara A."/>
            <person name="Ohji S."/>
            <person name="Ichikawa N."/>
        </authorList>
    </citation>
    <scope>NUCLEOTIDE SEQUENCE [LARGE SCALE GENOMIC DNA]</scope>
    <source>
        <strain evidence="5 6">NBRC 106429</strain>
    </source>
</reference>
<evidence type="ECO:0000313" key="6">
    <source>
        <dbReference type="Proteomes" id="UP000321523"/>
    </source>
</evidence>
<dbReference type="InterPro" id="IPR042099">
    <property type="entry name" value="ANL_N_sf"/>
</dbReference>
<evidence type="ECO:0008006" key="7">
    <source>
        <dbReference type="Google" id="ProtNLM"/>
    </source>
</evidence>
<name>A0A512DTX1_9PROT</name>
<dbReference type="GO" id="GO:0006631">
    <property type="term" value="P:fatty acid metabolic process"/>
    <property type="evidence" value="ECO:0007669"/>
    <property type="project" value="TreeGrafter"/>
</dbReference>
<dbReference type="PANTHER" id="PTHR43201">
    <property type="entry name" value="ACYL-COA SYNTHETASE"/>
    <property type="match status" value="1"/>
</dbReference>